<gene>
    <name evidence="2" type="ORF">GCM10010274_20880</name>
</gene>
<dbReference type="Proteomes" id="UP000636661">
    <property type="component" value="Unassembled WGS sequence"/>
</dbReference>
<dbReference type="EMBL" id="BMTP01000004">
    <property type="protein sequence ID" value="GGU33537.1"/>
    <property type="molecule type" value="Genomic_DNA"/>
</dbReference>
<comment type="caution">
    <text evidence="2">The sequence shown here is derived from an EMBL/GenBank/DDBJ whole genome shotgun (WGS) entry which is preliminary data.</text>
</comment>
<dbReference type="Pfam" id="PF07702">
    <property type="entry name" value="UTRA"/>
    <property type="match status" value="1"/>
</dbReference>
<feature type="domain" description="UbiC transcription regulator-associated" evidence="1">
    <location>
        <begin position="4"/>
        <end position="57"/>
    </location>
</feature>
<dbReference type="InterPro" id="IPR011663">
    <property type="entry name" value="UTRA"/>
</dbReference>
<dbReference type="InterPro" id="IPR028978">
    <property type="entry name" value="Chorismate_lyase_/UTRA_dom_sf"/>
</dbReference>
<reference evidence="2" key="2">
    <citation type="submission" date="2020-09" db="EMBL/GenBank/DDBJ databases">
        <authorList>
            <person name="Sun Q."/>
            <person name="Ohkuma M."/>
        </authorList>
    </citation>
    <scope>NUCLEOTIDE SEQUENCE</scope>
    <source>
        <strain evidence="2">JCM 4391</strain>
    </source>
</reference>
<dbReference type="GO" id="GO:0003677">
    <property type="term" value="F:DNA binding"/>
    <property type="evidence" value="ECO:0007669"/>
    <property type="project" value="InterPro"/>
</dbReference>
<dbReference type="RefSeq" id="WP_229890849.1">
    <property type="nucleotide sequence ID" value="NZ_BMTP01000004.1"/>
</dbReference>
<organism evidence="2 3">
    <name type="scientific">Streptomyces lavendofoliae</name>
    <dbReference type="NCBI Taxonomy" id="67314"/>
    <lineage>
        <taxon>Bacteria</taxon>
        <taxon>Bacillati</taxon>
        <taxon>Actinomycetota</taxon>
        <taxon>Actinomycetes</taxon>
        <taxon>Kitasatosporales</taxon>
        <taxon>Streptomycetaceae</taxon>
        <taxon>Streptomyces</taxon>
    </lineage>
</organism>
<name>A0A918HW05_9ACTN</name>
<reference evidence="2" key="1">
    <citation type="journal article" date="2014" name="Int. J. Syst. Evol. Microbiol.">
        <title>Complete genome sequence of Corynebacterium casei LMG S-19264T (=DSM 44701T), isolated from a smear-ripened cheese.</title>
        <authorList>
            <consortium name="US DOE Joint Genome Institute (JGI-PGF)"/>
            <person name="Walter F."/>
            <person name="Albersmeier A."/>
            <person name="Kalinowski J."/>
            <person name="Ruckert C."/>
        </authorList>
    </citation>
    <scope>NUCLEOTIDE SEQUENCE</scope>
    <source>
        <strain evidence="2">JCM 4391</strain>
    </source>
</reference>
<accession>A0A918HW05</accession>
<keyword evidence="3" id="KW-1185">Reference proteome</keyword>
<dbReference type="AlphaFoldDB" id="A0A918HW05"/>
<dbReference type="Gene3D" id="3.40.1410.10">
    <property type="entry name" value="Chorismate lyase-like"/>
    <property type="match status" value="1"/>
</dbReference>
<protein>
    <recommendedName>
        <fullName evidence="1">UbiC transcription regulator-associated domain-containing protein</fullName>
    </recommendedName>
</protein>
<evidence type="ECO:0000313" key="3">
    <source>
        <dbReference type="Proteomes" id="UP000636661"/>
    </source>
</evidence>
<evidence type="ECO:0000259" key="1">
    <source>
        <dbReference type="Pfam" id="PF07702"/>
    </source>
</evidence>
<dbReference type="SUPFAM" id="SSF64288">
    <property type="entry name" value="Chorismate lyase-like"/>
    <property type="match status" value="1"/>
</dbReference>
<evidence type="ECO:0000313" key="2">
    <source>
        <dbReference type="EMBL" id="GGU33537.1"/>
    </source>
</evidence>
<sequence>MSSLGITVSRITESFVCGMPTTDEATTLRIGTGVPVLRYTCRHIADTGRVVEVAHPIVRRGDTTVVDFVIDLDGP</sequence>
<dbReference type="GO" id="GO:0006355">
    <property type="term" value="P:regulation of DNA-templated transcription"/>
    <property type="evidence" value="ECO:0007669"/>
    <property type="project" value="InterPro"/>
</dbReference>
<proteinExistence type="predicted"/>